<evidence type="ECO:0000256" key="6">
    <source>
        <dbReference type="RuleBase" id="RU361235"/>
    </source>
</evidence>
<evidence type="ECO:0000256" key="5">
    <source>
        <dbReference type="ARBA" id="ARBA00023180"/>
    </source>
</evidence>
<dbReference type="EMBL" id="JBDJPC010000004">
    <property type="protein sequence ID" value="KAL1506431.1"/>
    <property type="molecule type" value="Genomic_DNA"/>
</dbReference>
<dbReference type="PROSITE" id="PS00122">
    <property type="entry name" value="CARBOXYLESTERASE_B_1"/>
    <property type="match status" value="1"/>
</dbReference>
<accession>A0ABD1F045</accession>
<evidence type="ECO:0000256" key="4">
    <source>
        <dbReference type="ARBA" id="ARBA00023157"/>
    </source>
</evidence>
<feature type="domain" description="Carboxylesterase type B" evidence="7">
    <location>
        <begin position="18"/>
        <end position="550"/>
    </location>
</feature>
<protein>
    <recommendedName>
        <fullName evidence="6">Carboxylic ester hydrolase</fullName>
        <ecNumber evidence="6">3.1.1.-</ecNumber>
    </recommendedName>
</protein>
<dbReference type="GO" id="GO:0052689">
    <property type="term" value="F:carboxylic ester hydrolase activity"/>
    <property type="evidence" value="ECO:0007669"/>
    <property type="project" value="UniProtKB-KW"/>
</dbReference>
<evidence type="ECO:0000256" key="3">
    <source>
        <dbReference type="ARBA" id="ARBA00022801"/>
    </source>
</evidence>
<evidence type="ECO:0000313" key="9">
    <source>
        <dbReference type="Proteomes" id="UP001566132"/>
    </source>
</evidence>
<dbReference type="AlphaFoldDB" id="A0ABD1F045"/>
<dbReference type="InterPro" id="IPR002018">
    <property type="entry name" value="CarbesteraseB"/>
</dbReference>
<keyword evidence="9" id="KW-1185">Reference proteome</keyword>
<dbReference type="InterPro" id="IPR019826">
    <property type="entry name" value="Carboxylesterase_B_AS"/>
</dbReference>
<dbReference type="Pfam" id="PF00135">
    <property type="entry name" value="COesterase"/>
    <property type="match status" value="1"/>
</dbReference>
<gene>
    <name evidence="8" type="ORF">ABEB36_005802</name>
</gene>
<reference evidence="8 9" key="1">
    <citation type="submission" date="2024-05" db="EMBL/GenBank/DDBJ databases">
        <title>Genetic variation in Jamaican populations of the coffee berry borer (Hypothenemus hampei).</title>
        <authorList>
            <person name="Errbii M."/>
            <person name="Myrie A."/>
        </authorList>
    </citation>
    <scope>NUCLEOTIDE SEQUENCE [LARGE SCALE GENOMIC DNA]</scope>
    <source>
        <strain evidence="8">JA-Hopewell-2020-01-JO</strain>
        <tissue evidence="8">Whole body</tissue>
    </source>
</reference>
<dbReference type="Gene3D" id="3.40.50.1820">
    <property type="entry name" value="alpha/beta hydrolase"/>
    <property type="match status" value="1"/>
</dbReference>
<dbReference type="EC" id="3.1.1.-" evidence="6"/>
<proteinExistence type="inferred from homology"/>
<dbReference type="InterPro" id="IPR029058">
    <property type="entry name" value="AB_hydrolase_fold"/>
</dbReference>
<evidence type="ECO:0000256" key="2">
    <source>
        <dbReference type="ARBA" id="ARBA00022487"/>
    </source>
</evidence>
<keyword evidence="4" id="KW-1015">Disulfide bond</keyword>
<keyword evidence="5" id="KW-0325">Glycoprotein</keyword>
<comment type="caution">
    <text evidence="8">The sequence shown here is derived from an EMBL/GenBank/DDBJ whole genome shotgun (WGS) entry which is preliminary data.</text>
</comment>
<evidence type="ECO:0000313" key="8">
    <source>
        <dbReference type="EMBL" id="KAL1506431.1"/>
    </source>
</evidence>
<keyword evidence="2" id="KW-0719">Serine esterase</keyword>
<dbReference type="InterPro" id="IPR050309">
    <property type="entry name" value="Type-B_Carboxylest/Lipase"/>
</dbReference>
<sequence length="565" mass="63672">MYQILLYLSIFTASLAIIIDTPNGKIQGITNTTLSSTVYHSFLSVRYALAPTGKLRFKDPQPIVPWTNVYDATYEKNICYQIATNSDRESEDCLFLNIFTPKDLTDSSFQSNLSVMVWIHGGGFVSGSGYISSGFGPKFFMDANVILVTFNYRLGVFGFLSSGDAVIPGNFGLKDQTMALKWLQDNIKYFGGDPKKVTIFGQSSGGSSVGYHLLSRLSKDLFRAAILQSGSALSPMAFQRNETNYTYKTVKLIDSNFNYSNSSQLLLFLQNLSATDLDVAAFNVTKTMESPANYQISKGFFYAPVKEVCHERAFLTKAQFGLFERGNYNKVPVIIGNTNEESLALAKLGDLSFLGDAYDANPSILVPFDMHLNNESLKGEIGREILNYFSQSEGFLNDSAKLIRYHSVHDLDKGNVKQAELMALHSPVYFYQFAYSGKMGNNPYKIPGTENVMHSEDLNYLFSKWYSDDIPDNSDLSRFNITDQLVHFRIMSMWTNFAKLLNPTPLDIDTDLLENITWKPLEGNTFQYLEINKDLVMKSGYPKSGPYEFWIDLYNKYAVHPLDTF</sequence>
<organism evidence="8 9">
    <name type="scientific">Hypothenemus hampei</name>
    <name type="common">Coffee berry borer</name>
    <dbReference type="NCBI Taxonomy" id="57062"/>
    <lineage>
        <taxon>Eukaryota</taxon>
        <taxon>Metazoa</taxon>
        <taxon>Ecdysozoa</taxon>
        <taxon>Arthropoda</taxon>
        <taxon>Hexapoda</taxon>
        <taxon>Insecta</taxon>
        <taxon>Pterygota</taxon>
        <taxon>Neoptera</taxon>
        <taxon>Endopterygota</taxon>
        <taxon>Coleoptera</taxon>
        <taxon>Polyphaga</taxon>
        <taxon>Cucujiformia</taxon>
        <taxon>Curculionidae</taxon>
        <taxon>Scolytinae</taxon>
        <taxon>Hypothenemus</taxon>
    </lineage>
</organism>
<keyword evidence="3 6" id="KW-0378">Hydrolase</keyword>
<dbReference type="PROSITE" id="PS00941">
    <property type="entry name" value="CARBOXYLESTERASE_B_2"/>
    <property type="match status" value="1"/>
</dbReference>
<evidence type="ECO:0000256" key="1">
    <source>
        <dbReference type="ARBA" id="ARBA00005964"/>
    </source>
</evidence>
<feature type="signal peptide" evidence="6">
    <location>
        <begin position="1"/>
        <end position="16"/>
    </location>
</feature>
<name>A0ABD1F045_HYPHA</name>
<dbReference type="Proteomes" id="UP001566132">
    <property type="component" value="Unassembled WGS sequence"/>
</dbReference>
<dbReference type="SUPFAM" id="SSF53474">
    <property type="entry name" value="alpha/beta-Hydrolases"/>
    <property type="match status" value="1"/>
</dbReference>
<evidence type="ECO:0000259" key="7">
    <source>
        <dbReference type="Pfam" id="PF00135"/>
    </source>
</evidence>
<dbReference type="InterPro" id="IPR019819">
    <property type="entry name" value="Carboxylesterase_B_CS"/>
</dbReference>
<feature type="chain" id="PRO_5044526974" description="Carboxylic ester hydrolase" evidence="6">
    <location>
        <begin position="17"/>
        <end position="565"/>
    </location>
</feature>
<comment type="similarity">
    <text evidence="1 6">Belongs to the type-B carboxylesterase/lipase family.</text>
</comment>
<keyword evidence="6" id="KW-0732">Signal</keyword>
<dbReference type="PANTHER" id="PTHR11559">
    <property type="entry name" value="CARBOXYLESTERASE"/>
    <property type="match status" value="1"/>
</dbReference>